<protein>
    <recommendedName>
        <fullName evidence="4">Secreted protein</fullName>
    </recommendedName>
</protein>
<accession>A0A8J3CBD7</accession>
<feature type="chain" id="PRO_5035315990" description="Secreted protein" evidence="1">
    <location>
        <begin position="28"/>
        <end position="175"/>
    </location>
</feature>
<organism evidence="2 3">
    <name type="scientific">Longimycelium tulufanense</name>
    <dbReference type="NCBI Taxonomy" id="907463"/>
    <lineage>
        <taxon>Bacteria</taxon>
        <taxon>Bacillati</taxon>
        <taxon>Actinomycetota</taxon>
        <taxon>Actinomycetes</taxon>
        <taxon>Pseudonocardiales</taxon>
        <taxon>Pseudonocardiaceae</taxon>
        <taxon>Longimycelium</taxon>
    </lineage>
</organism>
<proteinExistence type="predicted"/>
<feature type="signal peptide" evidence="1">
    <location>
        <begin position="1"/>
        <end position="27"/>
    </location>
</feature>
<keyword evidence="1" id="KW-0732">Signal</keyword>
<dbReference type="AlphaFoldDB" id="A0A8J3CBD7"/>
<reference evidence="2" key="1">
    <citation type="journal article" date="2014" name="Int. J. Syst. Evol. Microbiol.">
        <title>Complete genome sequence of Corynebacterium casei LMG S-19264T (=DSM 44701T), isolated from a smear-ripened cheese.</title>
        <authorList>
            <consortium name="US DOE Joint Genome Institute (JGI-PGF)"/>
            <person name="Walter F."/>
            <person name="Albersmeier A."/>
            <person name="Kalinowski J."/>
            <person name="Ruckert C."/>
        </authorList>
    </citation>
    <scope>NUCLEOTIDE SEQUENCE</scope>
    <source>
        <strain evidence="2">CGMCC 4.5737</strain>
    </source>
</reference>
<dbReference type="RefSeq" id="WP_189052891.1">
    <property type="nucleotide sequence ID" value="NZ_BMMK01000001.1"/>
</dbReference>
<dbReference type="EMBL" id="BMMK01000001">
    <property type="protein sequence ID" value="GGM34454.1"/>
    <property type="molecule type" value="Genomic_DNA"/>
</dbReference>
<gene>
    <name evidence="2" type="ORF">GCM10012275_02190</name>
</gene>
<sequence>MGLFPRAMVALSAAGVIGALGATVTLAAQPDEPSLNDEMPPAVEDYSYPGAETILRDYGVKLTSGDGHILFANCSDDGNFLKVRTQEKIGADQKGLICFRITDTPGYLNLMVPAVYEIRGDGRAPGEGHKVKAELTTDKGDRTVVDVNPHGSTPVGISTGKDGQPTTLLRLDAHP</sequence>
<dbReference type="Proteomes" id="UP000637578">
    <property type="component" value="Unassembled WGS sequence"/>
</dbReference>
<evidence type="ECO:0000256" key="1">
    <source>
        <dbReference type="SAM" id="SignalP"/>
    </source>
</evidence>
<comment type="caution">
    <text evidence="2">The sequence shown here is derived from an EMBL/GenBank/DDBJ whole genome shotgun (WGS) entry which is preliminary data.</text>
</comment>
<evidence type="ECO:0008006" key="4">
    <source>
        <dbReference type="Google" id="ProtNLM"/>
    </source>
</evidence>
<evidence type="ECO:0000313" key="2">
    <source>
        <dbReference type="EMBL" id="GGM34454.1"/>
    </source>
</evidence>
<name>A0A8J3CBD7_9PSEU</name>
<reference evidence="2" key="2">
    <citation type="submission" date="2020-09" db="EMBL/GenBank/DDBJ databases">
        <authorList>
            <person name="Sun Q."/>
            <person name="Zhou Y."/>
        </authorList>
    </citation>
    <scope>NUCLEOTIDE SEQUENCE</scope>
    <source>
        <strain evidence="2">CGMCC 4.5737</strain>
    </source>
</reference>
<keyword evidence="3" id="KW-1185">Reference proteome</keyword>
<evidence type="ECO:0000313" key="3">
    <source>
        <dbReference type="Proteomes" id="UP000637578"/>
    </source>
</evidence>